<evidence type="ECO:0000313" key="3">
    <source>
        <dbReference type="EMBL" id="KAL3309212.1"/>
    </source>
</evidence>
<reference evidence="3 4" key="1">
    <citation type="submission" date="2024-11" db="EMBL/GenBank/DDBJ databases">
        <title>Adaptive evolution of stress response genes in parasites aligns with host niche diversity.</title>
        <authorList>
            <person name="Hahn C."/>
            <person name="Resl P."/>
        </authorList>
    </citation>
    <scope>NUCLEOTIDE SEQUENCE [LARGE SCALE GENOMIC DNA]</scope>
    <source>
        <strain evidence="3">EGGRZ-B1_66</strain>
        <tissue evidence="3">Body</tissue>
    </source>
</reference>
<dbReference type="CDD" id="cd17731">
    <property type="entry name" value="BRCT_TopBP1_rpt2_like"/>
    <property type="match status" value="1"/>
</dbReference>
<dbReference type="Pfam" id="PF21243">
    <property type="entry name" value="ECT2_BRCT0"/>
    <property type="match status" value="1"/>
</dbReference>
<dbReference type="PANTHER" id="PTHR13561">
    <property type="entry name" value="DNA REPLICATION REGULATOR DPB11-RELATED"/>
    <property type="match status" value="1"/>
</dbReference>
<sequence length="747" mass="83555">MEQNPQEIIFLQVPTTTLLDLAFRALCDFEDLVPIYMSEEEIRSKYETTVPRTTTFVLSDFTIPIFHQLRKLTNAIYGPQVILHYLREGKPVPEWKTPLYSTALFNSTITFTSFPLEERKLLSDKAHMMHGVVFSDLTEDVNVIIASKVGSKKYIVGGSRKVNILLPSWIEEAWQLSSIQDPINLMADLYLEKFKIPIFHKLVICVSGLSVTERKEVSELVTSNGGSYSGQLQVGSTTHLIVHKPGGPKYDNAKKWKIQIIKLNWLTDSVSNGYAMDEDNYRISESEQPNFSTPSKNVPDKFPGADYSVINNPNSSCSRINETSFHNTTFKRPSNHFLAGVVVNILNCSTSQKSELTRLAKSCGAHICVDLQDQVSDRVTHTVIGELNPKFKIKLFENDMLYVCPEWLITCAEKKTKLLEAPYLYQPPVEFSHKPGFLNSATVFLVETVKTAQLIALVEDNGGVVLTVCGDDCDYHVNEMFPAELSQCLTSRAVSVPWLEQSVRNKHLLLTELEGDMYFTPIALKAGKKPLEGCVVSMTGFVEFERGHVKRLATDLGALVQDVFVKTDMPNLSHKACTHLLALKPEGKKYEAALQWKIPVVRVSWLKQSATLGCMADVTQHIVGASAAAPVPRRLNELLKENKVPKKDDLDSTMANATDTPPSKFLTKGVAYKPKLVLKGFGVNSMPTPEWVNKTADPPKDIQKPAFLVTPDSEKRDRRMAQILAQTEQLPKRVNARTGQTNIATHE</sequence>
<keyword evidence="1" id="KW-0677">Repeat</keyword>
<dbReference type="SUPFAM" id="SSF52113">
    <property type="entry name" value="BRCT domain"/>
    <property type="match status" value="4"/>
</dbReference>
<feature type="domain" description="BRCT" evidence="2">
    <location>
        <begin position="526"/>
        <end position="623"/>
    </location>
</feature>
<evidence type="ECO:0000259" key="2">
    <source>
        <dbReference type="PROSITE" id="PS50172"/>
    </source>
</evidence>
<dbReference type="AlphaFoldDB" id="A0ABD2PNZ8"/>
<keyword evidence="4" id="KW-1185">Reference proteome</keyword>
<accession>A0ABD2PNZ8</accession>
<organism evidence="3 4">
    <name type="scientific">Cichlidogyrus casuarinus</name>
    <dbReference type="NCBI Taxonomy" id="1844966"/>
    <lineage>
        <taxon>Eukaryota</taxon>
        <taxon>Metazoa</taxon>
        <taxon>Spiralia</taxon>
        <taxon>Lophotrochozoa</taxon>
        <taxon>Platyhelminthes</taxon>
        <taxon>Monogenea</taxon>
        <taxon>Monopisthocotylea</taxon>
        <taxon>Dactylogyridea</taxon>
        <taxon>Ancyrocephalidae</taxon>
        <taxon>Cichlidogyrus</taxon>
    </lineage>
</organism>
<evidence type="ECO:0000313" key="4">
    <source>
        <dbReference type="Proteomes" id="UP001626550"/>
    </source>
</evidence>
<protein>
    <submittedName>
        <fullName evidence="3">DNA topoisomerase 2-binding protein 1</fullName>
    </submittedName>
</protein>
<proteinExistence type="predicted"/>
<evidence type="ECO:0000256" key="1">
    <source>
        <dbReference type="ARBA" id="ARBA00022737"/>
    </source>
</evidence>
<dbReference type="Gene3D" id="3.40.50.10190">
    <property type="entry name" value="BRCT domain"/>
    <property type="match status" value="5"/>
</dbReference>
<feature type="domain" description="BRCT" evidence="2">
    <location>
        <begin position="194"/>
        <end position="283"/>
    </location>
</feature>
<dbReference type="EMBL" id="JBJKFK010004178">
    <property type="protein sequence ID" value="KAL3309212.1"/>
    <property type="molecule type" value="Genomic_DNA"/>
</dbReference>
<feature type="domain" description="BRCT" evidence="2">
    <location>
        <begin position="333"/>
        <end position="425"/>
    </location>
</feature>
<dbReference type="PANTHER" id="PTHR13561:SF20">
    <property type="entry name" value="DNA TOPOISOMERASE 2-BINDING PROTEIN 1"/>
    <property type="match status" value="1"/>
</dbReference>
<dbReference type="InterPro" id="IPR049396">
    <property type="entry name" value="ECT2_BRCT0"/>
</dbReference>
<dbReference type="Pfam" id="PF00533">
    <property type="entry name" value="BRCT"/>
    <property type="match status" value="2"/>
</dbReference>
<name>A0ABD2PNZ8_9PLAT</name>
<dbReference type="Pfam" id="PF12738">
    <property type="entry name" value="PTCB-BRCT"/>
    <property type="match status" value="2"/>
</dbReference>
<dbReference type="InterPro" id="IPR036420">
    <property type="entry name" value="BRCT_dom_sf"/>
</dbReference>
<gene>
    <name evidence="3" type="primary">TOPBP1_2</name>
    <name evidence="3" type="ORF">Ciccas_012242</name>
</gene>
<dbReference type="PROSITE" id="PS50172">
    <property type="entry name" value="BRCT"/>
    <property type="match status" value="3"/>
</dbReference>
<dbReference type="FunFam" id="3.40.50.10190:FF:000010">
    <property type="entry name" value="DNA topoisomerase II binding protein 1"/>
    <property type="match status" value="1"/>
</dbReference>
<dbReference type="InterPro" id="IPR001357">
    <property type="entry name" value="BRCT_dom"/>
</dbReference>
<dbReference type="InterPro" id="IPR059215">
    <property type="entry name" value="BRCT2_TopBP1-like"/>
</dbReference>
<dbReference type="SMART" id="SM00292">
    <property type="entry name" value="BRCT"/>
    <property type="match status" value="5"/>
</dbReference>
<dbReference type="Proteomes" id="UP001626550">
    <property type="component" value="Unassembled WGS sequence"/>
</dbReference>
<comment type="caution">
    <text evidence="3">The sequence shown here is derived from an EMBL/GenBank/DDBJ whole genome shotgun (WGS) entry which is preliminary data.</text>
</comment>